<name>A0AAV4WDR3_CAEEX</name>
<evidence type="ECO:0000313" key="1">
    <source>
        <dbReference type="EMBL" id="GIY80498.1"/>
    </source>
</evidence>
<protein>
    <submittedName>
        <fullName evidence="1">Uncharacterized protein</fullName>
    </submittedName>
</protein>
<dbReference type="EMBL" id="BPLR01016015">
    <property type="protein sequence ID" value="GIY80498.1"/>
    <property type="molecule type" value="Genomic_DNA"/>
</dbReference>
<evidence type="ECO:0000313" key="2">
    <source>
        <dbReference type="Proteomes" id="UP001054945"/>
    </source>
</evidence>
<reference evidence="1 2" key="1">
    <citation type="submission" date="2021-06" db="EMBL/GenBank/DDBJ databases">
        <title>Caerostris extrusa draft genome.</title>
        <authorList>
            <person name="Kono N."/>
            <person name="Arakawa K."/>
        </authorList>
    </citation>
    <scope>NUCLEOTIDE SEQUENCE [LARGE SCALE GENOMIC DNA]</scope>
</reference>
<gene>
    <name evidence="1" type="ORF">CEXT_642211</name>
</gene>
<sequence>MHMIAVQMSRVTVKEFNLPCTITLNPVFVHLQKTQLTIWKISFRKTTTEAKREKSCRLVGKACYFGCDIFLLKPNKCFGIIPRQKVQLHESDTLFVNDCWEGVFSPPSIKNVFMALE</sequence>
<organism evidence="1 2">
    <name type="scientific">Caerostris extrusa</name>
    <name type="common">Bark spider</name>
    <name type="synonym">Caerostris bankana</name>
    <dbReference type="NCBI Taxonomy" id="172846"/>
    <lineage>
        <taxon>Eukaryota</taxon>
        <taxon>Metazoa</taxon>
        <taxon>Ecdysozoa</taxon>
        <taxon>Arthropoda</taxon>
        <taxon>Chelicerata</taxon>
        <taxon>Arachnida</taxon>
        <taxon>Araneae</taxon>
        <taxon>Araneomorphae</taxon>
        <taxon>Entelegynae</taxon>
        <taxon>Araneoidea</taxon>
        <taxon>Araneidae</taxon>
        <taxon>Caerostris</taxon>
    </lineage>
</organism>
<accession>A0AAV4WDR3</accession>
<dbReference type="AlphaFoldDB" id="A0AAV4WDR3"/>
<keyword evidence="2" id="KW-1185">Reference proteome</keyword>
<proteinExistence type="predicted"/>
<comment type="caution">
    <text evidence="1">The sequence shown here is derived from an EMBL/GenBank/DDBJ whole genome shotgun (WGS) entry which is preliminary data.</text>
</comment>
<dbReference type="Proteomes" id="UP001054945">
    <property type="component" value="Unassembled WGS sequence"/>
</dbReference>